<gene>
    <name evidence="1" type="ordered locus">Acid_5047</name>
</gene>
<organism evidence="1">
    <name type="scientific">Solibacter usitatus (strain Ellin6076)</name>
    <dbReference type="NCBI Taxonomy" id="234267"/>
    <lineage>
        <taxon>Bacteria</taxon>
        <taxon>Pseudomonadati</taxon>
        <taxon>Acidobacteriota</taxon>
        <taxon>Terriglobia</taxon>
        <taxon>Bryobacterales</taxon>
        <taxon>Solibacteraceae</taxon>
        <taxon>Candidatus Solibacter</taxon>
    </lineage>
</organism>
<dbReference type="EMBL" id="CP000473">
    <property type="protein sequence ID" value="ABJ86002.1"/>
    <property type="molecule type" value="Genomic_DNA"/>
</dbReference>
<dbReference type="Pfam" id="PF13646">
    <property type="entry name" value="HEAT_2"/>
    <property type="match status" value="1"/>
</dbReference>
<dbReference type="HOGENOM" id="CLU_1179591_0_0_0"/>
<accession>Q01WG3</accession>
<protein>
    <recommendedName>
        <fullName evidence="2">PBS lyase HEAT domain protein repeat-containing protein</fullName>
    </recommendedName>
</protein>
<dbReference type="InParanoid" id="Q01WG3"/>
<dbReference type="KEGG" id="sus:Acid_5047"/>
<dbReference type="InterPro" id="IPR016024">
    <property type="entry name" value="ARM-type_fold"/>
</dbReference>
<dbReference type="Gene3D" id="1.25.10.10">
    <property type="entry name" value="Leucine-rich Repeat Variant"/>
    <property type="match status" value="1"/>
</dbReference>
<dbReference type="InterPro" id="IPR011989">
    <property type="entry name" value="ARM-like"/>
</dbReference>
<name>Q01WG3_SOLUE</name>
<evidence type="ECO:0000313" key="1">
    <source>
        <dbReference type="EMBL" id="ABJ86002.1"/>
    </source>
</evidence>
<dbReference type="AlphaFoldDB" id="Q01WG3"/>
<dbReference type="SUPFAM" id="SSF48371">
    <property type="entry name" value="ARM repeat"/>
    <property type="match status" value="1"/>
</dbReference>
<sequence length="235" mass="24327">MMGAVLLIATLLDGNASVAQRSDACYALRGDRSVETIAALGRALGDKVVRTCAARDLREAGAVDELISALGARDADVQMVAARELGELRDVRALAALGRTALDVNVMVAATAIAALGEYEDAAAMPYLLRAAAQPNVAGINALEQAARRGADGVLPIARKVLGQGDIAAQLVAITILGDMGDSSDLGKLRELAANSDPVYSRGRGFGFMPPIDLGRAAKNAMGKIEGRLSASWSR</sequence>
<dbReference type="eggNOG" id="COG1413">
    <property type="taxonomic scope" value="Bacteria"/>
</dbReference>
<proteinExistence type="predicted"/>
<evidence type="ECO:0008006" key="2">
    <source>
        <dbReference type="Google" id="ProtNLM"/>
    </source>
</evidence>
<reference evidence="1" key="1">
    <citation type="submission" date="2006-10" db="EMBL/GenBank/DDBJ databases">
        <title>Complete sequence of Solibacter usitatus Ellin6076.</title>
        <authorList>
            <consortium name="US DOE Joint Genome Institute"/>
            <person name="Copeland A."/>
            <person name="Lucas S."/>
            <person name="Lapidus A."/>
            <person name="Barry K."/>
            <person name="Detter J.C."/>
            <person name="Glavina del Rio T."/>
            <person name="Hammon N."/>
            <person name="Israni S."/>
            <person name="Dalin E."/>
            <person name="Tice H."/>
            <person name="Pitluck S."/>
            <person name="Thompson L.S."/>
            <person name="Brettin T."/>
            <person name="Bruce D."/>
            <person name="Han C."/>
            <person name="Tapia R."/>
            <person name="Gilna P."/>
            <person name="Schmutz J."/>
            <person name="Larimer F."/>
            <person name="Land M."/>
            <person name="Hauser L."/>
            <person name="Kyrpides N."/>
            <person name="Mikhailova N."/>
            <person name="Janssen P.H."/>
            <person name="Kuske C.R."/>
            <person name="Richardson P."/>
        </authorList>
    </citation>
    <scope>NUCLEOTIDE SEQUENCE</scope>
    <source>
        <strain evidence="1">Ellin6076</strain>
    </source>
</reference>
<dbReference type="STRING" id="234267.Acid_5047"/>
<dbReference type="OrthoDB" id="9855678at2"/>